<organism evidence="1">
    <name type="scientific">Physcomitrium patens</name>
    <name type="common">Spreading-leaved earth moss</name>
    <name type="synonym">Physcomitrella patens</name>
    <dbReference type="NCBI Taxonomy" id="3218"/>
    <lineage>
        <taxon>Eukaryota</taxon>
        <taxon>Viridiplantae</taxon>
        <taxon>Streptophyta</taxon>
        <taxon>Embryophyta</taxon>
        <taxon>Bryophyta</taxon>
        <taxon>Bryophytina</taxon>
        <taxon>Bryopsida</taxon>
        <taxon>Funariidae</taxon>
        <taxon>Funariales</taxon>
        <taxon>Funariaceae</taxon>
        <taxon>Physcomitrium</taxon>
    </lineage>
</organism>
<dbReference type="Gramene" id="Pp3c11_23420V3.1">
    <property type="protein sequence ID" value="PAC:32956816.CDS.1"/>
    <property type="gene ID" value="Pp3c11_23420"/>
</dbReference>
<keyword evidence="3" id="KW-1185">Reference proteome</keyword>
<gene>
    <name evidence="1" type="ORF">PHYPA_015457</name>
</gene>
<evidence type="ECO:0000313" key="1">
    <source>
        <dbReference type="EMBL" id="PNR45686.1"/>
    </source>
</evidence>
<evidence type="ECO:0000313" key="2">
    <source>
        <dbReference type="EnsemblPlants" id="PAC:32956816.CDS.1"/>
    </source>
</evidence>
<evidence type="ECO:0000313" key="3">
    <source>
        <dbReference type="Proteomes" id="UP000006727"/>
    </source>
</evidence>
<proteinExistence type="predicted"/>
<dbReference type="Proteomes" id="UP000006727">
    <property type="component" value="Chromosome 11"/>
</dbReference>
<protein>
    <submittedName>
        <fullName evidence="1 2">Uncharacterized protein</fullName>
    </submittedName>
</protein>
<reference evidence="2" key="3">
    <citation type="submission" date="2020-12" db="UniProtKB">
        <authorList>
            <consortium name="EnsemblPlants"/>
        </authorList>
    </citation>
    <scope>IDENTIFICATION</scope>
</reference>
<dbReference type="EnsemblPlants" id="Pp3c11_23420V3.1">
    <property type="protein sequence ID" value="PAC:32956816.CDS.1"/>
    <property type="gene ID" value="Pp3c11_23420"/>
</dbReference>
<dbReference type="InParanoid" id="A0A2K1JVY3"/>
<dbReference type="AlphaFoldDB" id="A0A2K1JVY3"/>
<reference evidence="1 3" key="2">
    <citation type="journal article" date="2018" name="Plant J.">
        <title>The Physcomitrella patens chromosome-scale assembly reveals moss genome structure and evolution.</title>
        <authorList>
            <person name="Lang D."/>
            <person name="Ullrich K.K."/>
            <person name="Murat F."/>
            <person name="Fuchs J."/>
            <person name="Jenkins J."/>
            <person name="Haas F.B."/>
            <person name="Piednoel M."/>
            <person name="Gundlach H."/>
            <person name="Van Bel M."/>
            <person name="Meyberg R."/>
            <person name="Vives C."/>
            <person name="Morata J."/>
            <person name="Symeonidi A."/>
            <person name="Hiss M."/>
            <person name="Muchero W."/>
            <person name="Kamisugi Y."/>
            <person name="Saleh O."/>
            <person name="Blanc G."/>
            <person name="Decker E.L."/>
            <person name="van Gessel N."/>
            <person name="Grimwood J."/>
            <person name="Hayes R.D."/>
            <person name="Graham S.W."/>
            <person name="Gunter L.E."/>
            <person name="McDaniel S.F."/>
            <person name="Hoernstein S.N.W."/>
            <person name="Larsson A."/>
            <person name="Li F.W."/>
            <person name="Perroud P.F."/>
            <person name="Phillips J."/>
            <person name="Ranjan P."/>
            <person name="Rokshar D.S."/>
            <person name="Rothfels C.J."/>
            <person name="Schneider L."/>
            <person name="Shu S."/>
            <person name="Stevenson D.W."/>
            <person name="Thummler F."/>
            <person name="Tillich M."/>
            <person name="Villarreal Aguilar J.C."/>
            <person name="Widiez T."/>
            <person name="Wong G.K."/>
            <person name="Wymore A."/>
            <person name="Zhang Y."/>
            <person name="Zimmer A.D."/>
            <person name="Quatrano R.S."/>
            <person name="Mayer K.F.X."/>
            <person name="Goodstein D."/>
            <person name="Casacuberta J.M."/>
            <person name="Vandepoele K."/>
            <person name="Reski R."/>
            <person name="Cuming A.C."/>
            <person name="Tuskan G.A."/>
            <person name="Maumus F."/>
            <person name="Salse J."/>
            <person name="Schmutz J."/>
            <person name="Rensing S.A."/>
        </authorList>
    </citation>
    <scope>NUCLEOTIDE SEQUENCE [LARGE SCALE GENOMIC DNA]</scope>
    <source>
        <strain evidence="2 3">cv. Gransden 2004</strain>
    </source>
</reference>
<reference evidence="1 3" key="1">
    <citation type="journal article" date="2008" name="Science">
        <title>The Physcomitrella genome reveals evolutionary insights into the conquest of land by plants.</title>
        <authorList>
            <person name="Rensing S."/>
            <person name="Lang D."/>
            <person name="Zimmer A."/>
            <person name="Terry A."/>
            <person name="Salamov A."/>
            <person name="Shapiro H."/>
            <person name="Nishiyama T."/>
            <person name="Perroud P.-F."/>
            <person name="Lindquist E."/>
            <person name="Kamisugi Y."/>
            <person name="Tanahashi T."/>
            <person name="Sakakibara K."/>
            <person name="Fujita T."/>
            <person name="Oishi K."/>
            <person name="Shin-I T."/>
            <person name="Kuroki Y."/>
            <person name="Toyoda A."/>
            <person name="Suzuki Y."/>
            <person name="Hashimoto A."/>
            <person name="Yamaguchi K."/>
            <person name="Sugano A."/>
            <person name="Kohara Y."/>
            <person name="Fujiyama A."/>
            <person name="Anterola A."/>
            <person name="Aoki S."/>
            <person name="Ashton N."/>
            <person name="Barbazuk W.B."/>
            <person name="Barker E."/>
            <person name="Bennetzen J."/>
            <person name="Bezanilla M."/>
            <person name="Blankenship R."/>
            <person name="Cho S.H."/>
            <person name="Dutcher S."/>
            <person name="Estelle M."/>
            <person name="Fawcett J.A."/>
            <person name="Gundlach H."/>
            <person name="Hanada K."/>
            <person name="Heyl A."/>
            <person name="Hicks K.A."/>
            <person name="Hugh J."/>
            <person name="Lohr M."/>
            <person name="Mayer K."/>
            <person name="Melkozernov A."/>
            <person name="Murata T."/>
            <person name="Nelson D."/>
            <person name="Pils B."/>
            <person name="Prigge M."/>
            <person name="Reiss B."/>
            <person name="Renner T."/>
            <person name="Rombauts S."/>
            <person name="Rushton P."/>
            <person name="Sanderfoot A."/>
            <person name="Schween G."/>
            <person name="Shiu S.-H."/>
            <person name="Stueber K."/>
            <person name="Theodoulou F.L."/>
            <person name="Tu H."/>
            <person name="Van de Peer Y."/>
            <person name="Verrier P.J."/>
            <person name="Waters E."/>
            <person name="Wood A."/>
            <person name="Yang L."/>
            <person name="Cove D."/>
            <person name="Cuming A."/>
            <person name="Hasebe M."/>
            <person name="Lucas S."/>
            <person name="Mishler D.B."/>
            <person name="Reski R."/>
            <person name="Grigoriev I."/>
            <person name="Quatrano R.S."/>
            <person name="Boore J.L."/>
        </authorList>
    </citation>
    <scope>NUCLEOTIDE SEQUENCE [LARGE SCALE GENOMIC DNA]</scope>
    <source>
        <strain evidence="2 3">cv. Gransden 2004</strain>
    </source>
</reference>
<name>A0A2K1JVY3_PHYPA</name>
<dbReference type="EnsemblPlants" id="Pp3c11_23420V3.2">
    <property type="protein sequence ID" value="PAC:32956817.CDS.1"/>
    <property type="gene ID" value="Pp3c11_23420"/>
</dbReference>
<dbReference type="EMBL" id="ABEU02000011">
    <property type="protein sequence ID" value="PNR45686.1"/>
    <property type="molecule type" value="Genomic_DNA"/>
</dbReference>
<accession>A0A2K1JVY3</accession>
<sequence>MEIDVTCTYRDDWWILLRRWSVGAASTPVEFFTACAKLHAREGIIIDLVNGSSGEKNLNSDPWTLLSRTD</sequence>
<dbReference type="Gramene" id="Pp3c11_23420V3.2">
    <property type="protein sequence ID" value="PAC:32956817.CDS.1"/>
    <property type="gene ID" value="Pp3c11_23420"/>
</dbReference>